<evidence type="ECO:0000313" key="1">
    <source>
        <dbReference type="EMBL" id="RMZ92953.1"/>
    </source>
</evidence>
<feature type="non-terminal residue" evidence="1">
    <location>
        <position position="1"/>
    </location>
</feature>
<reference evidence="1 2" key="1">
    <citation type="journal article" date="2018" name="Sci. Rep.">
        <title>Genomic signatures of local adaptation to the degree of environmental predictability in rotifers.</title>
        <authorList>
            <person name="Franch-Gras L."/>
            <person name="Hahn C."/>
            <person name="Garcia-Roger E.M."/>
            <person name="Carmona M.J."/>
            <person name="Serra M."/>
            <person name="Gomez A."/>
        </authorList>
    </citation>
    <scope>NUCLEOTIDE SEQUENCE [LARGE SCALE GENOMIC DNA]</scope>
    <source>
        <strain evidence="1">HYR1</strain>
    </source>
</reference>
<keyword evidence="2" id="KW-1185">Reference proteome</keyword>
<evidence type="ECO:0000313" key="2">
    <source>
        <dbReference type="Proteomes" id="UP000276133"/>
    </source>
</evidence>
<dbReference type="Proteomes" id="UP000276133">
    <property type="component" value="Unassembled WGS sequence"/>
</dbReference>
<sequence length="64" mass="7440">NSKKSKIVLNALKLKKVINTSFHLPLDDGHSWTTDDKQNQKMFQQSTGLFLSHKFKSKLYFTLN</sequence>
<gene>
    <name evidence="1" type="ORF">BpHYR1_032647</name>
</gene>
<dbReference type="EMBL" id="REGN01014176">
    <property type="protein sequence ID" value="RMZ92953.1"/>
    <property type="molecule type" value="Genomic_DNA"/>
</dbReference>
<name>A0A3M7P1L9_BRAPC</name>
<dbReference type="AlphaFoldDB" id="A0A3M7P1L9"/>
<comment type="caution">
    <text evidence="1">The sequence shown here is derived from an EMBL/GenBank/DDBJ whole genome shotgun (WGS) entry which is preliminary data.</text>
</comment>
<organism evidence="1 2">
    <name type="scientific">Brachionus plicatilis</name>
    <name type="common">Marine rotifer</name>
    <name type="synonym">Brachionus muelleri</name>
    <dbReference type="NCBI Taxonomy" id="10195"/>
    <lineage>
        <taxon>Eukaryota</taxon>
        <taxon>Metazoa</taxon>
        <taxon>Spiralia</taxon>
        <taxon>Gnathifera</taxon>
        <taxon>Rotifera</taxon>
        <taxon>Eurotatoria</taxon>
        <taxon>Monogononta</taxon>
        <taxon>Pseudotrocha</taxon>
        <taxon>Ploima</taxon>
        <taxon>Brachionidae</taxon>
        <taxon>Brachionus</taxon>
    </lineage>
</organism>
<protein>
    <submittedName>
        <fullName evidence="1">Uncharacterized protein</fullName>
    </submittedName>
</protein>
<accession>A0A3M7P1L9</accession>
<proteinExistence type="predicted"/>